<reference evidence="2" key="1">
    <citation type="journal article" date="2019" name="Int. J. Syst. Evol. Microbiol.">
        <title>The Global Catalogue of Microorganisms (GCM) 10K type strain sequencing project: providing services to taxonomists for standard genome sequencing and annotation.</title>
        <authorList>
            <consortium name="The Broad Institute Genomics Platform"/>
            <consortium name="The Broad Institute Genome Sequencing Center for Infectious Disease"/>
            <person name="Wu L."/>
            <person name="Ma J."/>
        </authorList>
    </citation>
    <scope>NUCLEOTIDE SEQUENCE [LARGE SCALE GENOMIC DNA]</scope>
    <source>
        <strain evidence="2">JCM 30846</strain>
    </source>
</reference>
<sequence length="199" mass="21576">MRGAASHIDSPRRLALTALISLDAHGHLSIPDLAARYSFERQDGADADWRTLERYTIPDGTLAGASTELAAAVLLHQDDSMATLLDDGTLTLYADRVSFRFTPVDGWERMTPAHTLAARYRVEATHAGRGTWSTKDALKEEASADEVQDLTDEVLRIGSDVSVHTSGVLIIETRAEGMALRLTPLRAADRIPAGRISIG</sequence>
<organism evidence="1 2">
    <name type="scientific">Streptomyces tremellae</name>
    <dbReference type="NCBI Taxonomy" id="1124239"/>
    <lineage>
        <taxon>Bacteria</taxon>
        <taxon>Bacillati</taxon>
        <taxon>Actinomycetota</taxon>
        <taxon>Actinomycetes</taxon>
        <taxon>Kitasatosporales</taxon>
        <taxon>Streptomycetaceae</taxon>
        <taxon>Streptomyces</taxon>
    </lineage>
</organism>
<name>A0ABP7DRP5_9ACTN</name>
<dbReference type="EMBL" id="BAABEP010000002">
    <property type="protein sequence ID" value="GAA3709226.1"/>
    <property type="molecule type" value="Genomic_DNA"/>
</dbReference>
<dbReference type="RefSeq" id="WP_345640226.1">
    <property type="nucleotide sequence ID" value="NZ_BAABEP010000002.1"/>
</dbReference>
<proteinExistence type="predicted"/>
<protein>
    <submittedName>
        <fullName evidence="1">Uncharacterized protein</fullName>
    </submittedName>
</protein>
<evidence type="ECO:0000313" key="1">
    <source>
        <dbReference type="EMBL" id="GAA3709226.1"/>
    </source>
</evidence>
<evidence type="ECO:0000313" key="2">
    <source>
        <dbReference type="Proteomes" id="UP001499884"/>
    </source>
</evidence>
<keyword evidence="2" id="KW-1185">Reference proteome</keyword>
<dbReference type="Proteomes" id="UP001499884">
    <property type="component" value="Unassembled WGS sequence"/>
</dbReference>
<comment type="caution">
    <text evidence="1">The sequence shown here is derived from an EMBL/GenBank/DDBJ whole genome shotgun (WGS) entry which is preliminary data.</text>
</comment>
<accession>A0ABP7DRP5</accession>
<gene>
    <name evidence="1" type="ORF">GCM10023082_03980</name>
</gene>